<dbReference type="GO" id="GO:0048487">
    <property type="term" value="F:beta-tubulin binding"/>
    <property type="evidence" value="ECO:0007669"/>
    <property type="project" value="InterPro"/>
</dbReference>
<proteinExistence type="predicted"/>
<dbReference type="Proteomes" id="UP001152747">
    <property type="component" value="Unassembled WGS sequence"/>
</dbReference>
<dbReference type="EMBL" id="CANHGI010000002">
    <property type="protein sequence ID" value="CAI5442284.1"/>
    <property type="molecule type" value="Genomic_DNA"/>
</dbReference>
<protein>
    <submittedName>
        <fullName evidence="3">Uncharacterized protein</fullName>
    </submittedName>
</protein>
<name>A0A9P1MVY8_9PELO</name>
<evidence type="ECO:0000256" key="1">
    <source>
        <dbReference type="SAM" id="Coils"/>
    </source>
</evidence>
<reference evidence="3" key="1">
    <citation type="submission" date="2022-11" db="EMBL/GenBank/DDBJ databases">
        <authorList>
            <person name="Kikuchi T."/>
        </authorList>
    </citation>
    <scope>NUCLEOTIDE SEQUENCE</scope>
    <source>
        <strain evidence="3">PS1010</strain>
    </source>
</reference>
<feature type="compositionally biased region" description="Pro residues" evidence="2">
    <location>
        <begin position="57"/>
        <end position="72"/>
    </location>
</feature>
<feature type="compositionally biased region" description="Low complexity" evidence="2">
    <location>
        <begin position="73"/>
        <end position="82"/>
    </location>
</feature>
<dbReference type="InterPro" id="IPR029602">
    <property type="entry name" value="IFT74"/>
</dbReference>
<dbReference type="OrthoDB" id="444379at2759"/>
<sequence length="624" mass="71824">MERPPTASGRPKTSSGRAPSAKSRPNPQPPSGNGNVNTGIQRPPSRLTMSRMGGAPPSNPNPQPQQSAPPPSSSMGGRPPSQAIRAPPTSGGIRPTTGMARPPSSSIRPATQQGLRAPGSRMGTASSRQVFDKTYFMGVLRAKINMLNVEIARMRERKEKGEKDRNELHAYESRAQAQALEIRDLQGQLVDLNVLLDRMHMNGDMTDIEIEATKLKEKADELQGELDEMFQVRQEKEEEAQNLQMEVEEQKKLNEAVTSAMEPSEKERFEDLRAESVILRERVAEMEKIIEEMDEQIAKYEMELESNPMKKKAMALQETLDGMKKIEKQLLDDKNSQETPEQRKEKLIESMKQLNLDIGVIDKQCEQVKEQVSQASEELHEYESMDDSQHVKHHAQYLDLLSKDHQIEDLLQTYPKEMPLLQQELEEYANAIVLNLRKISANLRKVNIDDQINDMDEGGLDLNTGNIAELKEMHVRLQNELISLEDMDMAINQQTDQLNEKKIQIEKEIKEQQRIMDMDDETYFKELETRENQLEQQLPEVEGEFKKLQMEYNNIRSSMETPKNQMKLKKFHKIREIKERSKMKENEMKMSRESFDYLPIKEEATRLRLEFNQILIENAGKRFL</sequence>
<dbReference type="PANTHER" id="PTHR31432:SF0">
    <property type="entry name" value="INTRAFLAGELLAR TRANSPORT PROTEIN 74 HOMOLOG"/>
    <property type="match status" value="1"/>
</dbReference>
<accession>A0A9P1MVY8</accession>
<keyword evidence="4" id="KW-1185">Reference proteome</keyword>
<evidence type="ECO:0000313" key="3">
    <source>
        <dbReference type="EMBL" id="CAI5442284.1"/>
    </source>
</evidence>
<feature type="region of interest" description="Disordered" evidence="2">
    <location>
        <begin position="1"/>
        <end position="126"/>
    </location>
</feature>
<feature type="coiled-coil region" evidence="1">
    <location>
        <begin position="467"/>
        <end position="551"/>
    </location>
</feature>
<dbReference type="GO" id="GO:0030992">
    <property type="term" value="C:intraciliary transport particle B"/>
    <property type="evidence" value="ECO:0007669"/>
    <property type="project" value="InterPro"/>
</dbReference>
<keyword evidence="1" id="KW-0175">Coiled coil</keyword>
<feature type="compositionally biased region" description="Polar residues" evidence="2">
    <location>
        <begin position="103"/>
        <end position="114"/>
    </location>
</feature>
<gene>
    <name evidence="3" type="ORF">CAMP_LOCUS4921</name>
</gene>
<dbReference type="GO" id="GO:0005929">
    <property type="term" value="C:cilium"/>
    <property type="evidence" value="ECO:0007669"/>
    <property type="project" value="TreeGrafter"/>
</dbReference>
<evidence type="ECO:0000256" key="2">
    <source>
        <dbReference type="SAM" id="MobiDB-lite"/>
    </source>
</evidence>
<dbReference type="AlphaFoldDB" id="A0A9P1MVY8"/>
<feature type="coiled-coil region" evidence="1">
    <location>
        <begin position="137"/>
        <end position="303"/>
    </location>
</feature>
<dbReference type="PANTHER" id="PTHR31432">
    <property type="entry name" value="INTRAFLAGELLAR TRANSPORT PROTEIN 74 HOMOLOG"/>
    <property type="match status" value="1"/>
</dbReference>
<comment type="caution">
    <text evidence="3">The sequence shown here is derived from an EMBL/GenBank/DDBJ whole genome shotgun (WGS) entry which is preliminary data.</text>
</comment>
<feature type="compositionally biased region" description="Polar residues" evidence="2">
    <location>
        <begin position="31"/>
        <end position="40"/>
    </location>
</feature>
<organism evidence="3 4">
    <name type="scientific">Caenorhabditis angaria</name>
    <dbReference type="NCBI Taxonomy" id="860376"/>
    <lineage>
        <taxon>Eukaryota</taxon>
        <taxon>Metazoa</taxon>
        <taxon>Ecdysozoa</taxon>
        <taxon>Nematoda</taxon>
        <taxon>Chromadorea</taxon>
        <taxon>Rhabditida</taxon>
        <taxon>Rhabditina</taxon>
        <taxon>Rhabditomorpha</taxon>
        <taxon>Rhabditoidea</taxon>
        <taxon>Rhabditidae</taxon>
        <taxon>Peloderinae</taxon>
        <taxon>Caenorhabditis</taxon>
    </lineage>
</organism>
<evidence type="ECO:0000313" key="4">
    <source>
        <dbReference type="Proteomes" id="UP001152747"/>
    </source>
</evidence>
<dbReference type="GO" id="GO:0035735">
    <property type="term" value="P:intraciliary transport involved in cilium assembly"/>
    <property type="evidence" value="ECO:0007669"/>
    <property type="project" value="TreeGrafter"/>
</dbReference>